<comment type="similarity">
    <text evidence="10">Belongs to the acyltransferase CrtO family.</text>
</comment>
<comment type="pathway">
    <text evidence="9">Carotenoid biosynthesis; staphyloxanthin biosynthesis; staphyloxanthin from farnesyl diphosphate: step 5/5.</text>
</comment>
<keyword evidence="15" id="KW-1185">Reference proteome</keyword>
<gene>
    <name evidence="14" type="ORF">C8N28_0564</name>
</gene>
<dbReference type="OrthoDB" id="669469at2"/>
<reference evidence="14 15" key="1">
    <citation type="submission" date="2019-03" db="EMBL/GenBank/DDBJ databases">
        <title>Genomic Encyclopedia of Archaeal and Bacterial Type Strains, Phase II (KMG-II): from individual species to whole genera.</title>
        <authorList>
            <person name="Goeker M."/>
        </authorList>
    </citation>
    <scope>NUCLEOTIDE SEQUENCE [LARGE SCALE GENOMIC DNA]</scope>
    <source>
        <strain evidence="14 15">DSM 22554</strain>
    </source>
</reference>
<evidence type="ECO:0000256" key="1">
    <source>
        <dbReference type="ARBA" id="ARBA00004162"/>
    </source>
</evidence>
<name>A0A4R1M235_9SPHI</name>
<evidence type="ECO:0000256" key="7">
    <source>
        <dbReference type="ARBA" id="ARBA00023136"/>
    </source>
</evidence>
<keyword evidence="6 13" id="KW-1133">Transmembrane helix</keyword>
<comment type="caution">
    <text evidence="14">The sequence shown here is derived from an EMBL/GenBank/DDBJ whole genome shotgun (WGS) entry which is preliminary data.</text>
</comment>
<evidence type="ECO:0000256" key="5">
    <source>
        <dbReference type="ARBA" id="ARBA00022729"/>
    </source>
</evidence>
<feature type="transmembrane region" description="Helical" evidence="13">
    <location>
        <begin position="30"/>
        <end position="48"/>
    </location>
</feature>
<evidence type="ECO:0000256" key="3">
    <source>
        <dbReference type="ARBA" id="ARBA00022679"/>
    </source>
</evidence>
<keyword evidence="4 13" id="KW-0812">Transmembrane</keyword>
<keyword evidence="3" id="KW-0808">Transferase</keyword>
<evidence type="ECO:0000313" key="15">
    <source>
        <dbReference type="Proteomes" id="UP000294616"/>
    </source>
</evidence>
<feature type="transmembrane region" description="Helical" evidence="13">
    <location>
        <begin position="118"/>
        <end position="138"/>
    </location>
</feature>
<keyword evidence="2" id="KW-1003">Cell membrane</keyword>
<evidence type="ECO:0000256" key="10">
    <source>
        <dbReference type="ARBA" id="ARBA00023603"/>
    </source>
</evidence>
<evidence type="ECO:0000256" key="4">
    <source>
        <dbReference type="ARBA" id="ARBA00022692"/>
    </source>
</evidence>
<evidence type="ECO:0000256" key="2">
    <source>
        <dbReference type="ARBA" id="ARBA00022475"/>
    </source>
</evidence>
<evidence type="ECO:0000256" key="6">
    <source>
        <dbReference type="ARBA" id="ARBA00022989"/>
    </source>
</evidence>
<evidence type="ECO:0000256" key="13">
    <source>
        <dbReference type="SAM" id="Phobius"/>
    </source>
</evidence>
<organism evidence="14 15">
    <name type="scientific">Albibacterium bauzanense</name>
    <dbReference type="NCBI Taxonomy" id="653929"/>
    <lineage>
        <taxon>Bacteria</taxon>
        <taxon>Pseudomonadati</taxon>
        <taxon>Bacteroidota</taxon>
        <taxon>Sphingobacteriia</taxon>
        <taxon>Sphingobacteriales</taxon>
        <taxon>Sphingobacteriaceae</taxon>
        <taxon>Albibacterium</taxon>
    </lineage>
</organism>
<dbReference type="UniPathway" id="UPA00029">
    <property type="reaction ID" value="UER00560"/>
</dbReference>
<dbReference type="Pfam" id="PF18927">
    <property type="entry name" value="CrtO"/>
    <property type="match status" value="1"/>
</dbReference>
<keyword evidence="8" id="KW-0012">Acyltransferase</keyword>
<dbReference type="InterPro" id="IPR044021">
    <property type="entry name" value="CrtO"/>
</dbReference>
<dbReference type="Proteomes" id="UP000294616">
    <property type="component" value="Unassembled WGS sequence"/>
</dbReference>
<sequence length="178" mass="20982">MRKYLNLILPIIISLLVIYGTSIWKGLDSFLFAWILNFMLMISVLSFTQTLKPKLASSYYNTKKWEEEGTIYQFLGVSFFRKILVWIGWEKLNKKGNPVKKNIDSLLHLEYGTRQSEFGHLIIFFIVLAINIFVAIKFGFVKSLWLLILNLILNFYPIIVQRYNRPRLKKVINAKRSL</sequence>
<dbReference type="RefSeq" id="WP_132221324.1">
    <property type="nucleotide sequence ID" value="NZ_SMGO01000001.1"/>
</dbReference>
<dbReference type="EMBL" id="SMGO01000001">
    <property type="protein sequence ID" value="TCK85262.1"/>
    <property type="molecule type" value="Genomic_DNA"/>
</dbReference>
<evidence type="ECO:0000256" key="11">
    <source>
        <dbReference type="ARBA" id="ARBA00023667"/>
    </source>
</evidence>
<keyword evidence="7 13" id="KW-0472">Membrane</keyword>
<evidence type="ECO:0000256" key="8">
    <source>
        <dbReference type="ARBA" id="ARBA00023315"/>
    </source>
</evidence>
<keyword evidence="5" id="KW-0732">Signal</keyword>
<comment type="subcellular location">
    <subcellularLocation>
        <location evidence="1">Cell membrane</location>
        <topology evidence="1">Single-pass membrane protein</topology>
    </subcellularLocation>
</comment>
<proteinExistence type="inferred from homology"/>
<dbReference type="GO" id="GO:0016746">
    <property type="term" value="F:acyltransferase activity"/>
    <property type="evidence" value="ECO:0007669"/>
    <property type="project" value="UniProtKB-KW"/>
</dbReference>
<feature type="transmembrane region" description="Helical" evidence="13">
    <location>
        <begin position="144"/>
        <end position="160"/>
    </location>
</feature>
<evidence type="ECO:0000256" key="12">
    <source>
        <dbReference type="ARBA" id="ARBA00025324"/>
    </source>
</evidence>
<evidence type="ECO:0000256" key="9">
    <source>
        <dbReference type="ARBA" id="ARBA00023588"/>
    </source>
</evidence>
<dbReference type="AlphaFoldDB" id="A0A4R1M235"/>
<feature type="transmembrane region" description="Helical" evidence="13">
    <location>
        <begin position="7"/>
        <end position="24"/>
    </location>
</feature>
<dbReference type="GO" id="GO:0005886">
    <property type="term" value="C:plasma membrane"/>
    <property type="evidence" value="ECO:0007669"/>
    <property type="project" value="UniProtKB-SubCell"/>
</dbReference>
<evidence type="ECO:0000313" key="14">
    <source>
        <dbReference type="EMBL" id="TCK85262.1"/>
    </source>
</evidence>
<accession>A0A4R1M235</accession>
<protein>
    <recommendedName>
        <fullName evidence="11">Glycosyl-4,4'-diaponeurosporenoate acyltransferase</fullName>
    </recommendedName>
</protein>
<comment type="function">
    <text evidence="12">Catalyzes the acylation of glycosyl-4,4'-diaponeurosporenoate, i.e. the esterification of glucose at the C6'' position with the carboxyl group of the C(15) fatty acid 12-methyltetradecanoic acid, to yield staphyloxanthin. This is the last step in the biosynthesis of this orange pigment, present in most staphylococci strains.</text>
</comment>